<evidence type="ECO:0000256" key="2">
    <source>
        <dbReference type="SAM" id="Phobius"/>
    </source>
</evidence>
<feature type="transmembrane region" description="Helical" evidence="2">
    <location>
        <begin position="146"/>
        <end position="166"/>
    </location>
</feature>
<evidence type="ECO:0000313" key="3">
    <source>
        <dbReference type="EMBL" id="NYD26325.1"/>
    </source>
</evidence>
<protein>
    <submittedName>
        <fullName evidence="3">Uncharacterized protein</fullName>
    </submittedName>
</protein>
<feature type="region of interest" description="Disordered" evidence="1">
    <location>
        <begin position="1"/>
        <end position="22"/>
    </location>
</feature>
<dbReference type="RefSeq" id="WP_185986568.1">
    <property type="nucleotide sequence ID" value="NZ_BAAALZ010000002.1"/>
</dbReference>
<gene>
    <name evidence="3" type="ORF">BJ960_001128</name>
</gene>
<feature type="transmembrane region" description="Helical" evidence="2">
    <location>
        <begin position="112"/>
        <end position="134"/>
    </location>
</feature>
<sequence length="272" mass="28269">MSEQPQQYAKFQPPPQGQPAAAAPKPLPDLARGYLSLVMLTRPMFSVVFPTIALILIGAYGIGIAALSGVAGPSLMLAVIGWLCMIASVVTSALTVRGMVRHFPGSGRSVNALLWLGLVLPSVGFLLMIIAPTLSPFAETVGVTNGLPMLGLFIVGIVLVPAAGIGQALNIRRIELGYGQAGVTALWALQQGQLAEEHRHLAGFAVPRQYAPPAQAFQPPQGAPQGPPQGFQPPGYLPPQGSPQGPPFPPQGPPQAPPFPPQAPPQTPPPAQ</sequence>
<dbReference type="AlphaFoldDB" id="A0A852R446"/>
<keyword evidence="4" id="KW-1185">Reference proteome</keyword>
<name>A0A852R446_9MICO</name>
<proteinExistence type="predicted"/>
<feature type="transmembrane region" description="Helical" evidence="2">
    <location>
        <begin position="75"/>
        <end position="100"/>
    </location>
</feature>
<accession>A0A852R446</accession>
<evidence type="ECO:0000313" key="4">
    <source>
        <dbReference type="Proteomes" id="UP000586095"/>
    </source>
</evidence>
<evidence type="ECO:0000256" key="1">
    <source>
        <dbReference type="SAM" id="MobiDB-lite"/>
    </source>
</evidence>
<dbReference type="Proteomes" id="UP000586095">
    <property type="component" value="Unassembled WGS sequence"/>
</dbReference>
<keyword evidence="2" id="KW-1133">Transmembrane helix</keyword>
<organism evidence="3 4">
    <name type="scientific">Leucobacter aridicollis</name>
    <dbReference type="NCBI Taxonomy" id="283878"/>
    <lineage>
        <taxon>Bacteria</taxon>
        <taxon>Bacillati</taxon>
        <taxon>Actinomycetota</taxon>
        <taxon>Actinomycetes</taxon>
        <taxon>Micrococcales</taxon>
        <taxon>Microbacteriaceae</taxon>
        <taxon>Leucobacter</taxon>
    </lineage>
</organism>
<feature type="region of interest" description="Disordered" evidence="1">
    <location>
        <begin position="212"/>
        <end position="272"/>
    </location>
</feature>
<comment type="caution">
    <text evidence="3">The sequence shown here is derived from an EMBL/GenBank/DDBJ whole genome shotgun (WGS) entry which is preliminary data.</text>
</comment>
<feature type="transmembrane region" description="Helical" evidence="2">
    <location>
        <begin position="47"/>
        <end position="69"/>
    </location>
</feature>
<keyword evidence="2" id="KW-0472">Membrane</keyword>
<keyword evidence="2" id="KW-0812">Transmembrane</keyword>
<dbReference type="EMBL" id="JACCBD010000001">
    <property type="protein sequence ID" value="NYD26325.1"/>
    <property type="molecule type" value="Genomic_DNA"/>
</dbReference>
<reference evidence="3 4" key="1">
    <citation type="submission" date="2020-07" db="EMBL/GenBank/DDBJ databases">
        <title>Sequencing the genomes of 1000 actinobacteria strains.</title>
        <authorList>
            <person name="Klenk H.-P."/>
        </authorList>
    </citation>
    <scope>NUCLEOTIDE SEQUENCE [LARGE SCALE GENOMIC DNA]</scope>
    <source>
        <strain evidence="3 4">DSM 17380</strain>
    </source>
</reference>
<feature type="compositionally biased region" description="Pro residues" evidence="1">
    <location>
        <begin position="221"/>
        <end position="272"/>
    </location>
</feature>